<sequence length="250" mass="28212">MQIELTLKGKNTPGLSVPIHYNTMIQGFIYHNIQSQLAEFLHNQGFTYEKRVFKLFTFSKLQGKYILDQQRGRILFNEPPHLLITTVFEALSSGLINGFLLGERFQLGNQPVEVLDVKVCETPLPKGPCVVVTKSPIAVYSTEDKPDGRSFTHFFKPGDSNYNHLITNNLIKKHQAFYGVPMEGEVKVKPLNRMVMRKVFYKNTPTQAYEGRLLLSGTPELLRMGLAAGLGSRNSQGLGCIQMEKECDTK</sequence>
<dbReference type="NCBIfam" id="TIGR01877">
    <property type="entry name" value="cas_cas6"/>
    <property type="match status" value="1"/>
</dbReference>
<dbReference type="Proteomes" id="UP000199652">
    <property type="component" value="Unassembled WGS sequence"/>
</dbReference>
<feature type="site" description="Transition state stabilizer" evidence="5">
    <location>
        <position position="54"/>
    </location>
</feature>
<comment type="similarity">
    <text evidence="1 4">Belongs to the CRISPR-associated protein Cas6/Cse3/CasE family.</text>
</comment>
<dbReference type="Pfam" id="PF01881">
    <property type="entry name" value="Cas_Cas6_C"/>
    <property type="match status" value="1"/>
</dbReference>
<dbReference type="InterPro" id="IPR049435">
    <property type="entry name" value="Cas_Cas6_C"/>
</dbReference>
<protein>
    <recommendedName>
        <fullName evidence="4">CRISPR-associated endoribonuclease</fullName>
    </recommendedName>
</protein>
<evidence type="ECO:0000256" key="5">
    <source>
        <dbReference type="PIRSR" id="PIRSR005054-1"/>
    </source>
</evidence>
<name>A0A1H3GT66_EUBBA</name>
<evidence type="ECO:0000313" key="9">
    <source>
        <dbReference type="Proteomes" id="UP000199652"/>
    </source>
</evidence>
<dbReference type="PIRSF" id="PIRSF005054">
    <property type="entry name" value="PF1131"/>
    <property type="match status" value="1"/>
</dbReference>
<keyword evidence="2" id="KW-0694">RNA-binding</keyword>
<dbReference type="AlphaFoldDB" id="A0A1H3GT66"/>
<dbReference type="OrthoDB" id="9797488at2"/>
<gene>
    <name evidence="8" type="ORF">SAMN04488579_1158</name>
</gene>
<keyword evidence="9" id="KW-1185">Reference proteome</keyword>
<feature type="domain" description="CRISPR associated protein Cas6 C-terminal" evidence="7">
    <location>
        <begin position="129"/>
        <end position="242"/>
    </location>
</feature>
<dbReference type="Gene3D" id="3.30.70.1890">
    <property type="match status" value="1"/>
</dbReference>
<dbReference type="RefSeq" id="WP_090245762.1">
    <property type="nucleotide sequence ID" value="NZ_FNOU01000015.1"/>
</dbReference>
<evidence type="ECO:0000259" key="7">
    <source>
        <dbReference type="Pfam" id="PF01881"/>
    </source>
</evidence>
<accession>A0A1H3GT66</accession>
<dbReference type="InterPro" id="IPR045747">
    <property type="entry name" value="CRISPR-assoc_prot_Cas6_N_sf"/>
</dbReference>
<dbReference type="STRING" id="1528.SAMN04488579_1158"/>
<dbReference type="GO" id="GO:0003723">
    <property type="term" value="F:RNA binding"/>
    <property type="evidence" value="ECO:0007669"/>
    <property type="project" value="UniProtKB-KW"/>
</dbReference>
<feature type="active site" description="Proton acceptor" evidence="6">
    <location>
        <position position="30"/>
    </location>
</feature>
<dbReference type="EMBL" id="FNOU01000015">
    <property type="protein sequence ID" value="SDY06145.1"/>
    <property type="molecule type" value="Genomic_DNA"/>
</dbReference>
<evidence type="ECO:0000256" key="4">
    <source>
        <dbReference type="PIRNR" id="PIRNR005054"/>
    </source>
</evidence>
<dbReference type="GO" id="GO:0051607">
    <property type="term" value="P:defense response to virus"/>
    <property type="evidence" value="ECO:0007669"/>
    <property type="project" value="UniProtKB-KW"/>
</dbReference>
<dbReference type="Pfam" id="PF21350">
    <property type="entry name" value="Cas6_I-A"/>
    <property type="match status" value="1"/>
</dbReference>
<evidence type="ECO:0000256" key="1">
    <source>
        <dbReference type="ARBA" id="ARBA00005937"/>
    </source>
</evidence>
<dbReference type="CDD" id="cd21140">
    <property type="entry name" value="Cas6_I-like"/>
    <property type="match status" value="1"/>
</dbReference>
<evidence type="ECO:0000256" key="3">
    <source>
        <dbReference type="ARBA" id="ARBA00023118"/>
    </source>
</evidence>
<dbReference type="PANTHER" id="PTHR36984">
    <property type="entry name" value="CRISPR-ASSOCIATED ENDORIBONUCLEASE CAS6 1"/>
    <property type="match status" value="1"/>
</dbReference>
<dbReference type="GO" id="GO:0016788">
    <property type="term" value="F:hydrolase activity, acting on ester bonds"/>
    <property type="evidence" value="ECO:0007669"/>
    <property type="project" value="InterPro"/>
</dbReference>
<dbReference type="Gene3D" id="3.30.70.1900">
    <property type="match status" value="1"/>
</dbReference>
<reference evidence="9" key="1">
    <citation type="submission" date="2016-10" db="EMBL/GenBank/DDBJ databases">
        <authorList>
            <person name="Varghese N."/>
            <person name="Submissions S."/>
        </authorList>
    </citation>
    <scope>NUCLEOTIDE SEQUENCE [LARGE SCALE GENOMIC DNA]</scope>
    <source>
        <strain evidence="9">VPI 5359</strain>
    </source>
</reference>
<feature type="active site" description="Proton donor" evidence="6">
    <location>
        <position position="42"/>
    </location>
</feature>
<keyword evidence="3" id="KW-0051">Antiviral defense</keyword>
<evidence type="ECO:0000256" key="6">
    <source>
        <dbReference type="PIRSR" id="PIRSR005054-50"/>
    </source>
</evidence>
<organism evidence="8 9">
    <name type="scientific">Eubacterium barkeri</name>
    <name type="common">Clostridium barkeri</name>
    <dbReference type="NCBI Taxonomy" id="1528"/>
    <lineage>
        <taxon>Bacteria</taxon>
        <taxon>Bacillati</taxon>
        <taxon>Bacillota</taxon>
        <taxon>Clostridia</taxon>
        <taxon>Eubacteriales</taxon>
        <taxon>Eubacteriaceae</taxon>
        <taxon>Eubacterium</taxon>
    </lineage>
</organism>
<comment type="function">
    <text evidence="4">CRISPR (clustered regularly interspaced short palindromic repeat), is an adaptive immune system that provides protection against mobile genetic elements (viruses, transposable elements and conjugative plasmids). CRISPR clusters contain sequences complementary to antecedent mobile elements and target invading nucleic acids. CRISPR clusters are transcribed and processed into CRISPR RNA (crRNA).</text>
</comment>
<proteinExistence type="inferred from homology"/>
<evidence type="ECO:0000313" key="8">
    <source>
        <dbReference type="EMBL" id="SDY06145.1"/>
    </source>
</evidence>
<evidence type="ECO:0000256" key="2">
    <source>
        <dbReference type="ARBA" id="ARBA00022884"/>
    </source>
</evidence>
<dbReference type="InterPro" id="IPR010156">
    <property type="entry name" value="CRISPR-assoc_prot_Cas6"/>
</dbReference>
<dbReference type="PANTHER" id="PTHR36984:SF1">
    <property type="entry name" value="CRISPR-ASSOCIATED ENDORIBONUCLEASE CAS6 1"/>
    <property type="match status" value="1"/>
</dbReference>